<organism evidence="1 2">
    <name type="scientific">Fusarium langsethiae</name>
    <dbReference type="NCBI Taxonomy" id="179993"/>
    <lineage>
        <taxon>Eukaryota</taxon>
        <taxon>Fungi</taxon>
        <taxon>Dikarya</taxon>
        <taxon>Ascomycota</taxon>
        <taxon>Pezizomycotina</taxon>
        <taxon>Sordariomycetes</taxon>
        <taxon>Hypocreomycetidae</taxon>
        <taxon>Hypocreales</taxon>
        <taxon>Nectriaceae</taxon>
        <taxon>Fusarium</taxon>
    </lineage>
</organism>
<proteinExistence type="predicted"/>
<dbReference type="AlphaFoldDB" id="A0A0N1J2E7"/>
<sequence length="573" mass="64326">MSSSKGKTIYHVEIIPPIWQPRKKKANKDASPLSKREAQDTLTLIWERLRRIEASVEKNESRPSALHTPVAVTSPYVGSSLASPDDASQSPAFLDARSQYVASSSPVDHFPHAPTLQLSLNDTTAFDLYDILSPLNEALDESFTLGRGRLANSKAYLMDDVTIPHFFHTNGPRFHPSVKDDALIDAKLLHLLPDLMQMNHVHVDACVLVVYYCVLWQGHFMLDEATARLKEQDPRLRRNIYISCLRAVSMWQRQASGSVTDFIAATFMAQVAAENFDFQLCWEMHRLACIWSEAMQLHSVGSDEASGQSPIATTDGGRMSMWNLVRMELFFRLISGKTPSFSFDLSEWRVNLPSLFFDELNSQEAVPTTAFLASIRVTLILIRFFQAIQEPDSQQDKLSLVISLCEQVEETVVEWDLFGWQQSFKRETVDGWYLSELTLGCYSSILFMLRMVSGQKHNQVDISAPSEQMSLCKETELQASRKIVLVVCHITEVIRLPESQSLSLALGVYHVQVAYATVVAYVLDKPKAATVGDDLLLLRRFGSCINGVASTASEFMPIARTLRSFQAQVAQST</sequence>
<keyword evidence="2" id="KW-1185">Reference proteome</keyword>
<reference evidence="1 2" key="1">
    <citation type="submission" date="2015-04" db="EMBL/GenBank/DDBJ databases">
        <title>The draft genome sequence of Fusarium langsethiae, a T-2/HT-2 mycotoxin producer.</title>
        <authorList>
            <person name="Lysoe E."/>
            <person name="Divon H.H."/>
            <person name="Terzi V."/>
            <person name="Orru L."/>
            <person name="Lamontanara A."/>
            <person name="Kolseth A.-K."/>
            <person name="Frandsen R.J."/>
            <person name="Nielsen K."/>
            <person name="Thrane U."/>
        </authorList>
    </citation>
    <scope>NUCLEOTIDE SEQUENCE [LARGE SCALE GENOMIC DNA]</scope>
    <source>
        <strain evidence="1 2">Fl201059</strain>
    </source>
</reference>
<gene>
    <name evidence="1" type="ORF">FLAG1_08841</name>
</gene>
<protein>
    <submittedName>
        <fullName evidence="1">Transcription factor</fullName>
    </submittedName>
</protein>
<name>A0A0N1J2E7_FUSLA</name>
<evidence type="ECO:0000313" key="2">
    <source>
        <dbReference type="Proteomes" id="UP000037904"/>
    </source>
</evidence>
<dbReference type="EMBL" id="JXCE01000291">
    <property type="protein sequence ID" value="KPA38324.1"/>
    <property type="molecule type" value="Genomic_DNA"/>
</dbReference>
<evidence type="ECO:0000313" key="1">
    <source>
        <dbReference type="EMBL" id="KPA38324.1"/>
    </source>
</evidence>
<dbReference type="CDD" id="cd12148">
    <property type="entry name" value="fungal_TF_MHR"/>
    <property type="match status" value="1"/>
</dbReference>
<dbReference type="Proteomes" id="UP000037904">
    <property type="component" value="Unassembled WGS sequence"/>
</dbReference>
<comment type="caution">
    <text evidence="1">The sequence shown here is derived from an EMBL/GenBank/DDBJ whole genome shotgun (WGS) entry which is preliminary data.</text>
</comment>
<accession>A0A0N1J2E7</accession>